<name>A0ABV8FKG3_9ACTN</name>
<dbReference type="InterPro" id="IPR045851">
    <property type="entry name" value="AMP-bd_C_sf"/>
</dbReference>
<evidence type="ECO:0000256" key="1">
    <source>
        <dbReference type="SAM" id="MobiDB-lite"/>
    </source>
</evidence>
<dbReference type="Gene3D" id="3.30.300.30">
    <property type="match status" value="1"/>
</dbReference>
<comment type="caution">
    <text evidence="3">The sequence shown here is derived from an EMBL/GenBank/DDBJ whole genome shotgun (WGS) entry which is preliminary data.</text>
</comment>
<accession>A0ABV8FKG3</accession>
<dbReference type="EMBL" id="JBHSBH010000007">
    <property type="protein sequence ID" value="MFC3996530.1"/>
    <property type="molecule type" value="Genomic_DNA"/>
</dbReference>
<dbReference type="Pfam" id="PF00501">
    <property type="entry name" value="AMP-binding"/>
    <property type="match status" value="1"/>
</dbReference>
<evidence type="ECO:0000259" key="2">
    <source>
        <dbReference type="Pfam" id="PF00501"/>
    </source>
</evidence>
<organism evidence="3 4">
    <name type="scientific">Nocardiopsis sediminis</name>
    <dbReference type="NCBI Taxonomy" id="1778267"/>
    <lineage>
        <taxon>Bacteria</taxon>
        <taxon>Bacillati</taxon>
        <taxon>Actinomycetota</taxon>
        <taxon>Actinomycetes</taxon>
        <taxon>Streptosporangiales</taxon>
        <taxon>Nocardiopsidaceae</taxon>
        <taxon>Nocardiopsis</taxon>
    </lineage>
</organism>
<proteinExistence type="predicted"/>
<feature type="region of interest" description="Disordered" evidence="1">
    <location>
        <begin position="167"/>
        <end position="187"/>
    </location>
</feature>
<keyword evidence="4" id="KW-1185">Reference proteome</keyword>
<dbReference type="InterPro" id="IPR000873">
    <property type="entry name" value="AMP-dep_synth/lig_dom"/>
</dbReference>
<feature type="compositionally biased region" description="Low complexity" evidence="1">
    <location>
        <begin position="175"/>
        <end position="187"/>
    </location>
</feature>
<feature type="domain" description="AMP-dependent synthetase/ligase" evidence="2">
    <location>
        <begin position="2"/>
        <end position="61"/>
    </location>
</feature>
<dbReference type="Proteomes" id="UP001595847">
    <property type="component" value="Unassembled WGS sequence"/>
</dbReference>
<gene>
    <name evidence="3" type="ORF">ACFOVU_11425</name>
</gene>
<evidence type="ECO:0000313" key="3">
    <source>
        <dbReference type="EMBL" id="MFC3996530.1"/>
    </source>
</evidence>
<dbReference type="PANTHER" id="PTHR45527">
    <property type="entry name" value="NONRIBOSOMAL PEPTIDE SYNTHETASE"/>
    <property type="match status" value="1"/>
</dbReference>
<dbReference type="PANTHER" id="PTHR45527:SF1">
    <property type="entry name" value="FATTY ACID SYNTHASE"/>
    <property type="match status" value="1"/>
</dbReference>
<protein>
    <submittedName>
        <fullName evidence="3">AMP-binding protein</fullName>
    </submittedName>
</protein>
<reference evidence="4" key="1">
    <citation type="journal article" date="2019" name="Int. J. Syst. Evol. Microbiol.">
        <title>The Global Catalogue of Microorganisms (GCM) 10K type strain sequencing project: providing services to taxonomists for standard genome sequencing and annotation.</title>
        <authorList>
            <consortium name="The Broad Institute Genomics Platform"/>
            <consortium name="The Broad Institute Genome Sequencing Center for Infectious Disease"/>
            <person name="Wu L."/>
            <person name="Ma J."/>
        </authorList>
    </citation>
    <scope>NUCLEOTIDE SEQUENCE [LARGE SCALE GENOMIC DNA]</scope>
    <source>
        <strain evidence="4">TBRC 1826</strain>
    </source>
</reference>
<evidence type="ECO:0000313" key="4">
    <source>
        <dbReference type="Proteomes" id="UP001595847"/>
    </source>
</evidence>
<dbReference type="InterPro" id="IPR042099">
    <property type="entry name" value="ANL_N_sf"/>
</dbReference>
<dbReference type="Gene3D" id="3.40.50.12780">
    <property type="entry name" value="N-terminal domain of ligase-like"/>
    <property type="match status" value="1"/>
</dbReference>
<dbReference type="SUPFAM" id="SSF56801">
    <property type="entry name" value="Acetyl-CoA synthetase-like"/>
    <property type="match status" value="1"/>
</dbReference>
<sequence length="187" mass="19062">MPTEVAGWTTLARVDPEAPDTSVGRPLANGSCRVLDADLRSVPAGAVGQLCITGAGVAVGYIERAGLSADRFRPDPFGGRRRLYLTGDRARLRADGRFEVLGRDDRQVKVRGHRIEPDEVEAVLGQAPGVCHAAVAVPGSETAGLFLTGYCVGDVGEAELARGAAGGAAAGHGAGPLPAAPRASADA</sequence>
<dbReference type="RefSeq" id="WP_378532658.1">
    <property type="nucleotide sequence ID" value="NZ_JBHSBH010000007.1"/>
</dbReference>